<name>A0ABU3PBC2_9BURK</name>
<gene>
    <name evidence="4" type="primary">dprA</name>
    <name evidence="4" type="ORF">RQP53_11140</name>
</gene>
<dbReference type="Pfam" id="PF02481">
    <property type="entry name" value="DNA_processg_A"/>
    <property type="match status" value="1"/>
</dbReference>
<evidence type="ECO:0000313" key="5">
    <source>
        <dbReference type="Proteomes" id="UP001246372"/>
    </source>
</evidence>
<dbReference type="PANTHER" id="PTHR43022:SF1">
    <property type="entry name" value="PROTEIN SMF"/>
    <property type="match status" value="1"/>
</dbReference>
<evidence type="ECO:0000259" key="2">
    <source>
        <dbReference type="Pfam" id="PF02481"/>
    </source>
</evidence>
<dbReference type="PANTHER" id="PTHR43022">
    <property type="entry name" value="PROTEIN SMF"/>
    <property type="match status" value="1"/>
</dbReference>
<comment type="similarity">
    <text evidence="1">Belongs to the DprA/Smf family.</text>
</comment>
<organism evidence="4 5">
    <name type="scientific">Roseateles aquae</name>
    <dbReference type="NCBI Taxonomy" id="3077235"/>
    <lineage>
        <taxon>Bacteria</taxon>
        <taxon>Pseudomonadati</taxon>
        <taxon>Pseudomonadota</taxon>
        <taxon>Betaproteobacteria</taxon>
        <taxon>Burkholderiales</taxon>
        <taxon>Sphaerotilaceae</taxon>
        <taxon>Roseateles</taxon>
    </lineage>
</organism>
<evidence type="ECO:0000313" key="4">
    <source>
        <dbReference type="EMBL" id="MDT8999823.1"/>
    </source>
</evidence>
<feature type="domain" description="Smf/DprA SLOG" evidence="2">
    <location>
        <begin position="89"/>
        <end position="296"/>
    </location>
</feature>
<feature type="domain" description="DprA winged helix" evidence="3">
    <location>
        <begin position="312"/>
        <end position="371"/>
    </location>
</feature>
<dbReference type="InterPro" id="IPR003488">
    <property type="entry name" value="DprA"/>
</dbReference>
<dbReference type="NCBIfam" id="TIGR00732">
    <property type="entry name" value="dprA"/>
    <property type="match status" value="1"/>
</dbReference>
<dbReference type="InterPro" id="IPR041614">
    <property type="entry name" value="DprA_WH"/>
</dbReference>
<evidence type="ECO:0000256" key="1">
    <source>
        <dbReference type="ARBA" id="ARBA00006525"/>
    </source>
</evidence>
<keyword evidence="5" id="KW-1185">Reference proteome</keyword>
<dbReference type="Gene3D" id="1.10.10.10">
    <property type="entry name" value="Winged helix-like DNA-binding domain superfamily/Winged helix DNA-binding domain"/>
    <property type="match status" value="1"/>
</dbReference>
<dbReference type="Pfam" id="PF17782">
    <property type="entry name" value="WHD_DprA"/>
    <property type="match status" value="1"/>
</dbReference>
<comment type="caution">
    <text evidence="4">The sequence shown here is derived from an EMBL/GenBank/DDBJ whole genome shotgun (WGS) entry which is preliminary data.</text>
</comment>
<dbReference type="InterPro" id="IPR057666">
    <property type="entry name" value="DrpA_SLOG"/>
</dbReference>
<dbReference type="SUPFAM" id="SSF102405">
    <property type="entry name" value="MCP/YpsA-like"/>
    <property type="match status" value="1"/>
</dbReference>
<dbReference type="EMBL" id="JAVXZY010000004">
    <property type="protein sequence ID" value="MDT8999823.1"/>
    <property type="molecule type" value="Genomic_DNA"/>
</dbReference>
<reference evidence="4" key="1">
    <citation type="submission" date="2023-09" db="EMBL/GenBank/DDBJ databases">
        <title>Paucibacter sp. APW11 Genome sequencing and assembly.</title>
        <authorList>
            <person name="Kim I."/>
        </authorList>
    </citation>
    <scope>NUCLEOTIDE SEQUENCE</scope>
    <source>
        <strain evidence="4">APW11</strain>
    </source>
</reference>
<dbReference type="Proteomes" id="UP001246372">
    <property type="component" value="Unassembled WGS sequence"/>
</dbReference>
<proteinExistence type="inferred from homology"/>
<accession>A0ABU3PBC2</accession>
<dbReference type="RefSeq" id="WP_315650389.1">
    <property type="nucleotide sequence ID" value="NZ_JAVXZY010000004.1"/>
</dbReference>
<sequence>MGQASEADELSAWLRLALSPGLSRAAARRLLAGLGSPQAVLAAGPAAWRHYLNDKQIQALAAPEADWPQRRDAALTWLQATEHSTPRQLLTLADLDYPRGLLETADPPLLLFVQGRRKLLAADMLAVVGSRNPSPQGSDNAEAFGEALSASGLCVVSGLALGIDAAAHRGALKAAGSTIAVLGTGIDSIYPRRNAALGAAIAERGLLISEYAPGAPALPSNFPVRNRIIAGLGRGCLVVEAALQSGSLITARLAAEAGREVMAIPGSIHSPLSHGCHALLREGATLVETVQDVLDAIGRPAPVASKPVAKARAEPAPIGTADPINSLLDCMGHDPVSLDALIARGGWQVAQLNALLLELELQQRVARLPGGLFQRRGQG</sequence>
<protein>
    <submittedName>
        <fullName evidence="4">DNA-processing protein DprA</fullName>
    </submittedName>
</protein>
<evidence type="ECO:0000259" key="3">
    <source>
        <dbReference type="Pfam" id="PF17782"/>
    </source>
</evidence>
<dbReference type="InterPro" id="IPR036388">
    <property type="entry name" value="WH-like_DNA-bd_sf"/>
</dbReference>
<dbReference type="Gene3D" id="3.40.50.450">
    <property type="match status" value="1"/>
</dbReference>